<organism evidence="2 3">
    <name type="scientific">Nepenthes gracilis</name>
    <name type="common">Slender pitcher plant</name>
    <dbReference type="NCBI Taxonomy" id="150966"/>
    <lineage>
        <taxon>Eukaryota</taxon>
        <taxon>Viridiplantae</taxon>
        <taxon>Streptophyta</taxon>
        <taxon>Embryophyta</taxon>
        <taxon>Tracheophyta</taxon>
        <taxon>Spermatophyta</taxon>
        <taxon>Magnoliopsida</taxon>
        <taxon>eudicotyledons</taxon>
        <taxon>Gunneridae</taxon>
        <taxon>Pentapetalae</taxon>
        <taxon>Caryophyllales</taxon>
        <taxon>Nepenthaceae</taxon>
        <taxon>Nepenthes</taxon>
    </lineage>
</organism>
<feature type="region of interest" description="Disordered" evidence="1">
    <location>
        <begin position="18"/>
        <end position="49"/>
    </location>
</feature>
<reference evidence="2" key="1">
    <citation type="submission" date="2023-05" db="EMBL/GenBank/DDBJ databases">
        <title>Nepenthes gracilis genome sequencing.</title>
        <authorList>
            <person name="Fukushima K."/>
        </authorList>
    </citation>
    <scope>NUCLEOTIDE SEQUENCE</scope>
    <source>
        <strain evidence="2">SING2019-196</strain>
    </source>
</reference>
<feature type="compositionally biased region" description="Low complexity" evidence="1">
    <location>
        <begin position="18"/>
        <end position="33"/>
    </location>
</feature>
<dbReference type="EMBL" id="BSYO01000015">
    <property type="protein sequence ID" value="GMH15352.1"/>
    <property type="molecule type" value="Genomic_DNA"/>
</dbReference>
<evidence type="ECO:0000313" key="3">
    <source>
        <dbReference type="Proteomes" id="UP001279734"/>
    </source>
</evidence>
<protein>
    <submittedName>
        <fullName evidence="2">Uncharacterized protein</fullName>
    </submittedName>
</protein>
<evidence type="ECO:0000256" key="1">
    <source>
        <dbReference type="SAM" id="MobiDB-lite"/>
    </source>
</evidence>
<sequence length="89" mass="8999">MGKTVAAMGTLCLAGVGTQTSLNDSSTTSLLETPAGRAKGSSSISVPSSKTWLAGKDGVATGPLDGTLAPYILSAMRRQGSIKEEVELD</sequence>
<keyword evidence="3" id="KW-1185">Reference proteome</keyword>
<name>A0AAD3SQQ5_NEPGR</name>
<comment type="caution">
    <text evidence="2">The sequence shown here is derived from an EMBL/GenBank/DDBJ whole genome shotgun (WGS) entry which is preliminary data.</text>
</comment>
<proteinExistence type="predicted"/>
<dbReference type="AlphaFoldDB" id="A0AAD3SQQ5"/>
<accession>A0AAD3SQQ5</accession>
<evidence type="ECO:0000313" key="2">
    <source>
        <dbReference type="EMBL" id="GMH15352.1"/>
    </source>
</evidence>
<gene>
    <name evidence="2" type="ORF">Nepgr_017193</name>
</gene>
<dbReference type="Proteomes" id="UP001279734">
    <property type="component" value="Unassembled WGS sequence"/>
</dbReference>